<dbReference type="EMBL" id="KQ483520">
    <property type="protein sequence ID" value="KYP47712.1"/>
    <property type="molecule type" value="Genomic_DNA"/>
</dbReference>
<evidence type="ECO:0000313" key="2">
    <source>
        <dbReference type="Proteomes" id="UP000075243"/>
    </source>
</evidence>
<dbReference type="Gramene" id="C.cajan_28129.t">
    <property type="protein sequence ID" value="C.cajan_28129.t.cds1"/>
    <property type="gene ID" value="C.cajan_28129"/>
</dbReference>
<dbReference type="AlphaFoldDB" id="A0A151RYV1"/>
<evidence type="ECO:0000313" key="1">
    <source>
        <dbReference type="EMBL" id="KYP47712.1"/>
    </source>
</evidence>
<organism evidence="1 2">
    <name type="scientific">Cajanus cajan</name>
    <name type="common">Pigeon pea</name>
    <name type="synonym">Cajanus indicus</name>
    <dbReference type="NCBI Taxonomy" id="3821"/>
    <lineage>
        <taxon>Eukaryota</taxon>
        <taxon>Viridiplantae</taxon>
        <taxon>Streptophyta</taxon>
        <taxon>Embryophyta</taxon>
        <taxon>Tracheophyta</taxon>
        <taxon>Spermatophyta</taxon>
        <taxon>Magnoliopsida</taxon>
        <taxon>eudicotyledons</taxon>
        <taxon>Gunneridae</taxon>
        <taxon>Pentapetalae</taxon>
        <taxon>rosids</taxon>
        <taxon>fabids</taxon>
        <taxon>Fabales</taxon>
        <taxon>Fabaceae</taxon>
        <taxon>Papilionoideae</taxon>
        <taxon>50 kb inversion clade</taxon>
        <taxon>NPAAA clade</taxon>
        <taxon>indigoferoid/millettioid clade</taxon>
        <taxon>Phaseoleae</taxon>
        <taxon>Cajanus</taxon>
    </lineage>
</organism>
<gene>
    <name evidence="1" type="ORF">KK1_030663</name>
</gene>
<proteinExistence type="predicted"/>
<keyword evidence="2" id="KW-1185">Reference proteome</keyword>
<reference evidence="1" key="1">
    <citation type="journal article" date="2012" name="Nat. Biotechnol.">
        <title>Draft genome sequence of pigeonpea (Cajanus cajan), an orphan legume crop of resource-poor farmers.</title>
        <authorList>
            <person name="Varshney R.K."/>
            <person name="Chen W."/>
            <person name="Li Y."/>
            <person name="Bharti A.K."/>
            <person name="Saxena R.K."/>
            <person name="Schlueter J.A."/>
            <person name="Donoghue M.T."/>
            <person name="Azam S."/>
            <person name="Fan G."/>
            <person name="Whaley A.M."/>
            <person name="Farmer A.D."/>
            <person name="Sheridan J."/>
            <person name="Iwata A."/>
            <person name="Tuteja R."/>
            <person name="Penmetsa R.V."/>
            <person name="Wu W."/>
            <person name="Upadhyaya H.D."/>
            <person name="Yang S.P."/>
            <person name="Shah T."/>
            <person name="Saxena K.B."/>
            <person name="Michael T."/>
            <person name="McCombie W.R."/>
            <person name="Yang B."/>
            <person name="Zhang G."/>
            <person name="Yang H."/>
            <person name="Wang J."/>
            <person name="Spillane C."/>
            <person name="Cook D.R."/>
            <person name="May G.D."/>
            <person name="Xu X."/>
            <person name="Jackson S.A."/>
        </authorList>
    </citation>
    <scope>NUCLEOTIDE SEQUENCE [LARGE SCALE GENOMIC DNA]</scope>
</reference>
<protein>
    <recommendedName>
        <fullName evidence="3">Retrovirus-related Pol polyprotein from transposon TNT 1-94</fullName>
    </recommendedName>
</protein>
<evidence type="ECO:0008006" key="3">
    <source>
        <dbReference type="Google" id="ProtNLM"/>
    </source>
</evidence>
<sequence length="99" mass="11251">MSVDILSSLPKSWNATIIVMSSSSRRNKLKFNGGYDLALSEEIRWRELGESSTSSVLHTKSRGKTLTKGSGCVKYKDKRSRSKNHRNFHNSKIVECWNC</sequence>
<name>A0A151RYV1_CAJCA</name>
<dbReference type="Proteomes" id="UP000075243">
    <property type="component" value="Unassembled WGS sequence"/>
</dbReference>
<accession>A0A151RYV1</accession>